<name>A0A844SUW1_9BRAD</name>
<evidence type="ECO:0000313" key="2">
    <source>
        <dbReference type="Proteomes" id="UP000436468"/>
    </source>
</evidence>
<dbReference type="AlphaFoldDB" id="A0A844SUW1"/>
<protein>
    <submittedName>
        <fullName evidence="1">Uncharacterized protein</fullName>
    </submittedName>
</protein>
<evidence type="ECO:0000313" key="1">
    <source>
        <dbReference type="EMBL" id="MVT70087.1"/>
    </source>
</evidence>
<comment type="caution">
    <text evidence="1">The sequence shown here is derived from an EMBL/GenBank/DDBJ whole genome shotgun (WGS) entry which is preliminary data.</text>
</comment>
<proteinExistence type="predicted"/>
<dbReference type="Proteomes" id="UP000436468">
    <property type="component" value="Unassembled WGS sequence"/>
</dbReference>
<accession>A0A844SUW1</accession>
<dbReference type="RefSeq" id="WP_157348139.1">
    <property type="nucleotide sequence ID" value="NZ_WQNF01000037.1"/>
</dbReference>
<keyword evidence="2" id="KW-1185">Reference proteome</keyword>
<dbReference type="EMBL" id="WQNF01000037">
    <property type="protein sequence ID" value="MVT70087.1"/>
    <property type="molecule type" value="Genomic_DNA"/>
</dbReference>
<organism evidence="1 2">
    <name type="scientific">Bradyrhizobium pachyrhizi</name>
    <dbReference type="NCBI Taxonomy" id="280333"/>
    <lineage>
        <taxon>Bacteria</taxon>
        <taxon>Pseudomonadati</taxon>
        <taxon>Pseudomonadota</taxon>
        <taxon>Alphaproteobacteria</taxon>
        <taxon>Hyphomicrobiales</taxon>
        <taxon>Nitrobacteraceae</taxon>
        <taxon>Bradyrhizobium</taxon>
    </lineage>
</organism>
<sequence>MGAEFRMAGRPLAPVSGGDEPTLLLVLLLGHDRHSTMPMIGMSMIITNMMVMPSNSMLIVQMIS</sequence>
<gene>
    <name evidence="1" type="ORF">GPL21_33940</name>
</gene>
<reference evidence="1 2" key="1">
    <citation type="submission" date="2019-12" db="EMBL/GenBank/DDBJ databases">
        <title>Draft genome sequences Bradyrhizobium cajani AMBPC1010, Bradyrhizobium pachyrhizi AMBPC1040 and Bradyrhizobium yuanmingense ALSPC3051, three plant growth promoting strains isolated from nodules of Cajanus cajan L. in Dominican Republic.</title>
        <authorList>
            <person name="Flores-Felix J.D."/>
            <person name="Araujo J."/>
            <person name="Diaz-Alcantara C."/>
            <person name="Gonzalez-Andres F."/>
            <person name="Velazquez E."/>
        </authorList>
    </citation>
    <scope>NUCLEOTIDE SEQUENCE [LARGE SCALE GENOMIC DNA]</scope>
    <source>
        <strain evidence="1 2">1040</strain>
    </source>
</reference>